<reference evidence="1" key="1">
    <citation type="submission" date="2015-04" db="EMBL/GenBank/DDBJ databases">
        <title>The genome sequence of the plant pathogenic Rhizarian Plasmodiophora brassicae reveals insights in its biotrophic life cycle and the origin of chitin synthesis.</title>
        <authorList>
            <person name="Schwelm A."/>
            <person name="Fogelqvist J."/>
            <person name="Knaust A."/>
            <person name="Julke S."/>
            <person name="Lilja T."/>
            <person name="Dhandapani V."/>
            <person name="Bonilla-Rosso G."/>
            <person name="Karlsson M."/>
            <person name="Shevchenko A."/>
            <person name="Choi S.R."/>
            <person name="Kim H.G."/>
            <person name="Park J.Y."/>
            <person name="Lim Y.P."/>
            <person name="Ludwig-Muller J."/>
            <person name="Dixelius C."/>
        </authorList>
    </citation>
    <scope>NUCLEOTIDE SEQUENCE</scope>
    <source>
        <tissue evidence="1">Potato root galls</tissue>
    </source>
</reference>
<evidence type="ECO:0000313" key="1">
    <source>
        <dbReference type="EMBL" id="CRZ02563.1"/>
    </source>
</evidence>
<name>A0A0H5QKM7_9EUKA</name>
<dbReference type="EMBL" id="HACM01002121">
    <property type="protein sequence ID" value="CRZ02563.1"/>
    <property type="molecule type" value="Transcribed_RNA"/>
</dbReference>
<sequence length="121" mass="13977">MKIKVNTESGLFCLLVTRTKCLRQDSLQKRSFQLCGTNSETINHFVLYSPIVSQTLDLFLNMLGLRWRMLHQYYREPRGTLPSSKKTFLIRKNSTYASSFGNRKTTARPCRPSIAVRPTLC</sequence>
<accession>A0A0H5QKM7</accession>
<organism evidence="1">
    <name type="scientific">Spongospora subterranea</name>
    <dbReference type="NCBI Taxonomy" id="70186"/>
    <lineage>
        <taxon>Eukaryota</taxon>
        <taxon>Sar</taxon>
        <taxon>Rhizaria</taxon>
        <taxon>Endomyxa</taxon>
        <taxon>Phytomyxea</taxon>
        <taxon>Plasmodiophorida</taxon>
        <taxon>Plasmodiophoridae</taxon>
        <taxon>Spongospora</taxon>
    </lineage>
</organism>
<proteinExistence type="predicted"/>
<feature type="non-terminal residue" evidence="1">
    <location>
        <position position="121"/>
    </location>
</feature>
<dbReference type="AlphaFoldDB" id="A0A0H5QKM7"/>
<protein>
    <submittedName>
        <fullName evidence="1">Uncharacterized protein</fullName>
    </submittedName>
</protein>